<name>A0A5S9XEV1_ARATH</name>
<dbReference type="Proteomes" id="UP000434276">
    <property type="component" value="Unassembled WGS sequence"/>
</dbReference>
<accession>A0A5S9XEV1</accession>
<keyword evidence="1" id="KW-0732">Signal</keyword>
<evidence type="ECO:0000256" key="1">
    <source>
        <dbReference type="SAM" id="SignalP"/>
    </source>
</evidence>
<reference evidence="2 3" key="1">
    <citation type="submission" date="2019-12" db="EMBL/GenBank/DDBJ databases">
        <authorList>
            <person name="Jiao W.-B."/>
            <person name="Schneeberger K."/>
        </authorList>
    </citation>
    <scope>NUCLEOTIDE SEQUENCE [LARGE SCALE GENOMIC DNA]</scope>
    <source>
        <strain evidence="3">cv. C24</strain>
    </source>
</reference>
<sequence>MMKNSSILLLLVVFFVISSSVGEAKPCSDGWTCLGPKEEDKCKENCMAKHKGVGTCNLYTIPEFPAPITYYMCDCMFDC</sequence>
<gene>
    <name evidence="2" type="ORF">C24_LOCUS13614</name>
</gene>
<feature type="chain" id="PRO_5025030037" evidence="1">
    <location>
        <begin position="25"/>
        <end position="79"/>
    </location>
</feature>
<protein>
    <submittedName>
        <fullName evidence="2">Uncharacterized protein</fullName>
    </submittedName>
</protein>
<feature type="signal peptide" evidence="1">
    <location>
        <begin position="1"/>
        <end position="24"/>
    </location>
</feature>
<dbReference type="ExpressionAtlas" id="A0A5S9XEV1">
    <property type="expression patterns" value="baseline and differential"/>
</dbReference>
<proteinExistence type="predicted"/>
<dbReference type="AlphaFoldDB" id="A0A5S9XEV1"/>
<evidence type="ECO:0000313" key="3">
    <source>
        <dbReference type="Proteomes" id="UP000434276"/>
    </source>
</evidence>
<evidence type="ECO:0000313" key="2">
    <source>
        <dbReference type="EMBL" id="CAA0383404.1"/>
    </source>
</evidence>
<dbReference type="OrthoDB" id="10312724at2759"/>
<organism evidence="2 3">
    <name type="scientific">Arabidopsis thaliana</name>
    <name type="common">Mouse-ear cress</name>
    <dbReference type="NCBI Taxonomy" id="3702"/>
    <lineage>
        <taxon>Eukaryota</taxon>
        <taxon>Viridiplantae</taxon>
        <taxon>Streptophyta</taxon>
        <taxon>Embryophyta</taxon>
        <taxon>Tracheophyta</taxon>
        <taxon>Spermatophyta</taxon>
        <taxon>Magnoliopsida</taxon>
        <taxon>eudicotyledons</taxon>
        <taxon>Gunneridae</taxon>
        <taxon>Pentapetalae</taxon>
        <taxon>rosids</taxon>
        <taxon>malvids</taxon>
        <taxon>Brassicales</taxon>
        <taxon>Brassicaceae</taxon>
        <taxon>Camelineae</taxon>
        <taxon>Arabidopsis</taxon>
    </lineage>
</organism>
<dbReference type="EMBL" id="CACSHJ010000089">
    <property type="protein sequence ID" value="CAA0383404.1"/>
    <property type="molecule type" value="Genomic_DNA"/>
</dbReference>